<sequence>MNAQQWIAKLENTLQYSENLFLYINNKKLIETDFAGDHDRLAFVAQELLDTNKTPQIRHQRLGVLLSISHGIHKDLLINLLLSPHSTTLSRLIASHIHLILNENELLNLFDEKFMQMSEFTRLNLERCIRKNCKGWIVNVIKKLMDRVQPTECVHMLAHLPSSTPDDIILDLLKQLQPMSIRTSVLVKKHPTVIAKLLRSYLDDVINSSPKNVRTKRAKSLLSSHSILFTQLITYQAEEAWRIVNEYLIEPSLQEQCPPLDGVQYLEDSKFYKLPQYTETLLKCIPLLVDVPLLQNKWKMMTVNQIATIGLCVIEKFNNVPSQRAQSFIDSFFVADSNKKIQQRKLVFEKMFSKGLSKEKFATWIYSNCENETTPPEYLSYYPFEVSSQVVKKLYEIRKKQTFQNVSEESIYWKYFYDLNNEDMYKQFKSSTSHPQPGVRSKVIQDLLFCALYTGAKVKETLEWLETRLKNDEDTCQNLFVAMNYSKHLNELMVNACREKECMRIFISIFESGITRKANLQYYVSQFYSTVVSQLADRCEVLKLVVESCLNPIFRESNIHFYTPLKPEIHKDLWNVMMPSIKNQVTSLGSIDIFSQFMTNVISLKKQEHVKKAFSIFFNEWFHDCIKKVSYFHNMENLIDIYIFKLDPSPSTITSKVKHLLSIDSRLLSIHAIQRALLGRNTHFENNFLFQYLREHVMTSEEFEKLTPVSSQSVMAIDTQTCITFHPIVLHGLRLYEYSTREVTQRLLSTFKDLLQKVVKTLEIDRICSQLYLTRTSLVKKSIKMLRMLCVEQDEMNDFAQFLQEHILKRDVKQEDDHDASDDVHVEPPLSNLEDNASRCLAELVQVFSQDPTQYLDWILENICSENVLYYYSALCRISTFMNAQLFIEKLCTILKEKFDSLTMQSLQALPKNFSISVQKLLLSFLKNHVEYPVNHIITERISNLLIDLWKKHLHKDVQVSIVQIALKAAKHCSTPDLFYKFKNTIFQEAISHPYSELVAQQVTYSKSKNLQVTRDLFIFNLNALNHSDATIQTNVWLLISHAVSVFDVSAITPHFHPFNVFQNYIISAALTFNLAQKHDISNAAINVLLNELCNNPSEICPLLFNKIITPLLSEDKFKELDNDTYNATTSVWDRPVSQRVQNLATSIAHVLTRKFEEIHSNEILQEIQNKLLLPWIELTKKSDDDVLVMNRLPYIPLISSVTNWKSKESIIEHCVKRIADYFKDIQEPLRSVYLVQVASNVSSFIFHGDDHSNTIIEAISQVIENSNREFSDQEMLIACGILVSLKNPNDRTRGLLRTVREKQNALINILAMK</sequence>
<keyword evidence="2" id="KW-1185">Reference proteome</keyword>
<evidence type="ECO:0000313" key="2">
    <source>
        <dbReference type="Proteomes" id="UP000816034"/>
    </source>
</evidence>
<dbReference type="Proteomes" id="UP000816034">
    <property type="component" value="Unassembled WGS sequence"/>
</dbReference>
<reference evidence="1 2" key="1">
    <citation type="journal article" date="2018" name="BMC Genomics">
        <title>The genome of Naegleria lovaniensis, the basis for a comparative approach to unravel pathogenicity factors of the human pathogenic amoeba N. fowleri.</title>
        <authorList>
            <person name="Liechti N."/>
            <person name="Schurch N."/>
            <person name="Bruggmann R."/>
            <person name="Wittwer M."/>
        </authorList>
    </citation>
    <scope>NUCLEOTIDE SEQUENCE [LARGE SCALE GENOMIC DNA]</scope>
    <source>
        <strain evidence="1 2">ATCC 30569</strain>
    </source>
</reference>
<dbReference type="GeneID" id="68105778"/>
<comment type="caution">
    <text evidence="1">The sequence shown here is derived from an EMBL/GenBank/DDBJ whole genome shotgun (WGS) entry which is preliminary data.</text>
</comment>
<protein>
    <submittedName>
        <fullName evidence="1">Uncharacterized protein</fullName>
    </submittedName>
</protein>
<organism evidence="1 2">
    <name type="scientific">Naegleria lovaniensis</name>
    <name type="common">Amoeba</name>
    <dbReference type="NCBI Taxonomy" id="51637"/>
    <lineage>
        <taxon>Eukaryota</taxon>
        <taxon>Discoba</taxon>
        <taxon>Heterolobosea</taxon>
        <taxon>Tetramitia</taxon>
        <taxon>Eutetramitia</taxon>
        <taxon>Vahlkampfiidae</taxon>
        <taxon>Naegleria</taxon>
    </lineage>
</organism>
<dbReference type="RefSeq" id="XP_044553734.1">
    <property type="nucleotide sequence ID" value="XM_044689189.1"/>
</dbReference>
<gene>
    <name evidence="1" type="ORF">C9374_013325</name>
</gene>
<evidence type="ECO:0000313" key="1">
    <source>
        <dbReference type="EMBL" id="KAG2391840.1"/>
    </source>
</evidence>
<proteinExistence type="predicted"/>
<name>A0AA88KVB9_NAELO</name>
<dbReference type="EMBL" id="PYSW02000006">
    <property type="protein sequence ID" value="KAG2391840.1"/>
    <property type="molecule type" value="Genomic_DNA"/>
</dbReference>
<accession>A0AA88KVB9</accession>